<keyword evidence="18" id="KW-1185">Reference proteome</keyword>
<keyword evidence="8" id="KW-1278">Translocase</keyword>
<dbReference type="InterPro" id="IPR003593">
    <property type="entry name" value="AAA+_ATPase"/>
</dbReference>
<keyword evidence="4" id="KW-1003">Cell membrane</keyword>
<dbReference type="SMART" id="SM00382">
    <property type="entry name" value="AAA"/>
    <property type="match status" value="1"/>
</dbReference>
<keyword evidence="11" id="KW-0472">Membrane</keyword>
<evidence type="ECO:0000256" key="12">
    <source>
        <dbReference type="ARBA" id="ARBA00038669"/>
    </source>
</evidence>
<comment type="catalytic activity">
    <reaction evidence="15">
        <text>Ni(2+)(out) + ATP + H2O = Ni(2+)(in) + ADP + phosphate + H(+)</text>
        <dbReference type="Rhea" id="RHEA:15557"/>
        <dbReference type="ChEBI" id="CHEBI:15377"/>
        <dbReference type="ChEBI" id="CHEBI:15378"/>
        <dbReference type="ChEBI" id="CHEBI:30616"/>
        <dbReference type="ChEBI" id="CHEBI:43474"/>
        <dbReference type="ChEBI" id="CHEBI:49786"/>
        <dbReference type="ChEBI" id="CHEBI:456216"/>
        <dbReference type="EC" id="7.2.2.11"/>
    </reaction>
    <physiologicalReaction direction="left-to-right" evidence="15">
        <dbReference type="Rhea" id="RHEA:15558"/>
    </physiologicalReaction>
</comment>
<dbReference type="InterPro" id="IPR003439">
    <property type="entry name" value="ABC_transporter-like_ATP-bd"/>
</dbReference>
<dbReference type="Gene3D" id="3.40.50.300">
    <property type="entry name" value="P-loop containing nucleotide triphosphate hydrolases"/>
    <property type="match status" value="1"/>
</dbReference>
<evidence type="ECO:0000256" key="15">
    <source>
        <dbReference type="ARBA" id="ARBA00048610"/>
    </source>
</evidence>
<keyword evidence="6" id="KW-0547">Nucleotide-binding</keyword>
<evidence type="ECO:0000313" key="18">
    <source>
        <dbReference type="Proteomes" id="UP001163550"/>
    </source>
</evidence>
<dbReference type="SUPFAM" id="SSF52540">
    <property type="entry name" value="P-loop containing nucleoside triphosphate hydrolases"/>
    <property type="match status" value="1"/>
</dbReference>
<evidence type="ECO:0000256" key="8">
    <source>
        <dbReference type="ARBA" id="ARBA00022967"/>
    </source>
</evidence>
<comment type="similarity">
    <text evidence="2">Belongs to the ABC transporter superfamily.</text>
</comment>
<evidence type="ECO:0000256" key="7">
    <source>
        <dbReference type="ARBA" id="ARBA00022840"/>
    </source>
</evidence>
<evidence type="ECO:0000256" key="10">
    <source>
        <dbReference type="ARBA" id="ARBA00023112"/>
    </source>
</evidence>
<dbReference type="Proteomes" id="UP001163550">
    <property type="component" value="Chromosome"/>
</dbReference>
<dbReference type="InterPro" id="IPR013563">
    <property type="entry name" value="Oligopep_ABC_C"/>
</dbReference>
<dbReference type="PANTHER" id="PTHR43297">
    <property type="entry name" value="OLIGOPEPTIDE TRANSPORT ATP-BINDING PROTEIN APPD"/>
    <property type="match status" value="1"/>
</dbReference>
<dbReference type="PROSITE" id="PS00211">
    <property type="entry name" value="ABC_TRANSPORTER_1"/>
    <property type="match status" value="1"/>
</dbReference>
<dbReference type="PANTHER" id="PTHR43297:SF13">
    <property type="entry name" value="NICKEL ABC TRANSPORTER, ATP-BINDING PROTEIN"/>
    <property type="match status" value="1"/>
</dbReference>
<keyword evidence="7 17" id="KW-0067">ATP-binding</keyword>
<dbReference type="Pfam" id="PF00005">
    <property type="entry name" value="ABC_tran"/>
    <property type="match status" value="1"/>
</dbReference>
<evidence type="ECO:0000256" key="3">
    <source>
        <dbReference type="ARBA" id="ARBA00022448"/>
    </source>
</evidence>
<proteinExistence type="inferred from homology"/>
<dbReference type="EMBL" id="CP087994">
    <property type="protein sequence ID" value="UYO62885.1"/>
    <property type="molecule type" value="Genomic_DNA"/>
</dbReference>
<keyword evidence="3" id="KW-0813">Transport</keyword>
<dbReference type="InterPro" id="IPR050388">
    <property type="entry name" value="ABC_Ni/Peptide_Import"/>
</dbReference>
<protein>
    <recommendedName>
        <fullName evidence="14">Nickel import system ATP-binding protein NikD</fullName>
        <ecNumber evidence="13">7.2.2.11</ecNumber>
    </recommendedName>
</protein>
<feature type="domain" description="ABC transporter" evidence="16">
    <location>
        <begin position="7"/>
        <end position="256"/>
    </location>
</feature>
<evidence type="ECO:0000256" key="13">
    <source>
        <dbReference type="ARBA" id="ARBA00039098"/>
    </source>
</evidence>
<reference evidence="17" key="1">
    <citation type="submission" date="2021-11" db="EMBL/GenBank/DDBJ databases">
        <title>Isoprene-degrading acetogen.</title>
        <authorList>
            <person name="Yang Y."/>
            <person name="Jin H."/>
            <person name="Yan J."/>
        </authorList>
    </citation>
    <scope>NUCLEOTIDE SEQUENCE</scope>
    <source>
        <strain evidence="17">Berkeley</strain>
    </source>
</reference>
<accession>A0ABY6HEC8</accession>
<evidence type="ECO:0000256" key="11">
    <source>
        <dbReference type="ARBA" id="ARBA00023136"/>
    </source>
</evidence>
<keyword evidence="5" id="KW-0533">Nickel</keyword>
<dbReference type="CDD" id="cd03257">
    <property type="entry name" value="ABC_NikE_OppD_transporters"/>
    <property type="match status" value="1"/>
</dbReference>
<dbReference type="InterPro" id="IPR027417">
    <property type="entry name" value="P-loop_NTPase"/>
</dbReference>
<evidence type="ECO:0000256" key="5">
    <source>
        <dbReference type="ARBA" id="ARBA00022596"/>
    </source>
</evidence>
<sequence length="330" mass="36628">MSNLLEIKNLNVGFSVGDHQVQILNDVSVNVAEKEVLAIIGETGCGKSVTGSAILKLLPENAIITGEIVFKGKNILTMDDETFRQLRGKEIASVPQSPSTSLNPLMRVGDQVAECVMNKNCDDDEKKKIIASVHEIFSRLGLPRGDKFYNHYPCELSGGMCQRVLIAMGMITHPELLIVDEPTKAVDWALRKEVIEIFCELKREMNCAMFFITHDIAAAKFVADRIAVMYCGEIVEIGTTETIINNPQHPYTKGLIASMPSKGFNVMNGFMPSFNELPNGCRFSDRCECTSDICFNREPQNVELAQDHFVKCSIYKNIDVSGYLNYAITG</sequence>
<dbReference type="Pfam" id="PF08352">
    <property type="entry name" value="oligo_HPY"/>
    <property type="match status" value="1"/>
</dbReference>
<dbReference type="InterPro" id="IPR017871">
    <property type="entry name" value="ABC_transporter-like_CS"/>
</dbReference>
<evidence type="ECO:0000256" key="2">
    <source>
        <dbReference type="ARBA" id="ARBA00005417"/>
    </source>
</evidence>
<evidence type="ECO:0000259" key="16">
    <source>
        <dbReference type="PROSITE" id="PS50893"/>
    </source>
</evidence>
<evidence type="ECO:0000256" key="6">
    <source>
        <dbReference type="ARBA" id="ARBA00022741"/>
    </source>
</evidence>
<evidence type="ECO:0000313" key="17">
    <source>
        <dbReference type="EMBL" id="UYO62885.1"/>
    </source>
</evidence>
<evidence type="ECO:0000256" key="14">
    <source>
        <dbReference type="ARBA" id="ARBA00044143"/>
    </source>
</evidence>
<evidence type="ECO:0000256" key="4">
    <source>
        <dbReference type="ARBA" id="ARBA00022475"/>
    </source>
</evidence>
<organism evidence="17 18">
    <name type="scientific">Acetobacterium wieringae</name>
    <dbReference type="NCBI Taxonomy" id="52694"/>
    <lineage>
        <taxon>Bacteria</taxon>
        <taxon>Bacillati</taxon>
        <taxon>Bacillota</taxon>
        <taxon>Clostridia</taxon>
        <taxon>Eubacteriales</taxon>
        <taxon>Eubacteriaceae</taxon>
        <taxon>Acetobacterium</taxon>
    </lineage>
</organism>
<gene>
    <name evidence="17" type="ORF">LNN31_00070</name>
</gene>
<dbReference type="RefSeq" id="WP_228881793.1">
    <property type="nucleotide sequence ID" value="NZ_CABIIK010000038.1"/>
</dbReference>
<keyword evidence="10" id="KW-0921">Nickel transport</keyword>
<comment type="subunit">
    <text evidence="12">The complex is composed of two ATP-binding proteins (NikD and NikE), two transmembrane proteins (NikB and NikC) and a solute-binding protein (NikA).</text>
</comment>
<comment type="subcellular location">
    <subcellularLocation>
        <location evidence="1">Cell membrane</location>
        <topology evidence="1">Peripheral membrane protein</topology>
    </subcellularLocation>
</comment>
<keyword evidence="9" id="KW-0406">Ion transport</keyword>
<dbReference type="NCBIfam" id="TIGR01727">
    <property type="entry name" value="oligo_HPY"/>
    <property type="match status" value="1"/>
</dbReference>
<name>A0ABY6HEC8_9FIRM</name>
<dbReference type="EC" id="7.2.2.11" evidence="13"/>
<evidence type="ECO:0000256" key="9">
    <source>
        <dbReference type="ARBA" id="ARBA00023065"/>
    </source>
</evidence>
<evidence type="ECO:0000256" key="1">
    <source>
        <dbReference type="ARBA" id="ARBA00004202"/>
    </source>
</evidence>
<dbReference type="PROSITE" id="PS50893">
    <property type="entry name" value="ABC_TRANSPORTER_2"/>
    <property type="match status" value="1"/>
</dbReference>
<dbReference type="GO" id="GO:0005524">
    <property type="term" value="F:ATP binding"/>
    <property type="evidence" value="ECO:0007669"/>
    <property type="project" value="UniProtKB-KW"/>
</dbReference>